<name>A0ABU3IAL6_9ACTO</name>
<keyword evidence="2 6" id="KW-0328">Glycosyltransferase</keyword>
<proteinExistence type="inferred from homology"/>
<protein>
    <recommendedName>
        <fullName evidence="6">Alpha-1,4-glucan:maltose-1-phosphate maltosyltransferase</fullName>
        <shortName evidence="6">GMPMT</shortName>
        <ecNumber evidence="6">2.4.99.16</ecNumber>
    </recommendedName>
    <alternativeName>
        <fullName evidence="6">(1-&gt;4)-alpha-D-glucan:maltose-1-phosphate alpha-D-maltosyltransferase</fullName>
    </alternativeName>
</protein>
<dbReference type="InterPro" id="IPR006047">
    <property type="entry name" value="GH13_cat_dom"/>
</dbReference>
<dbReference type="CDD" id="cd11344">
    <property type="entry name" value="AmyAc_GlgE_like"/>
    <property type="match status" value="1"/>
</dbReference>
<feature type="site" description="Transition state stabilizer" evidence="6">
    <location>
        <position position="497"/>
    </location>
</feature>
<evidence type="ECO:0000313" key="9">
    <source>
        <dbReference type="EMBL" id="MDT3767419.1"/>
    </source>
</evidence>
<dbReference type="PANTHER" id="PTHR47786:SF2">
    <property type="entry name" value="GLYCOSYL HYDROLASE FAMILY 13 CATALYTIC DOMAIN-CONTAINING PROTEIN"/>
    <property type="match status" value="1"/>
</dbReference>
<evidence type="ECO:0000256" key="2">
    <source>
        <dbReference type="ARBA" id="ARBA00022676"/>
    </source>
</evidence>
<dbReference type="InterPro" id="IPR017853">
    <property type="entry name" value="GH"/>
</dbReference>
<dbReference type="InterPro" id="IPR013780">
    <property type="entry name" value="Glyco_hydro_b"/>
</dbReference>
<evidence type="ECO:0000256" key="4">
    <source>
        <dbReference type="ARBA" id="ARBA00023277"/>
    </source>
</evidence>
<evidence type="ECO:0000256" key="1">
    <source>
        <dbReference type="ARBA" id="ARBA00011738"/>
    </source>
</evidence>
<dbReference type="Gene3D" id="3.20.20.80">
    <property type="entry name" value="Glycosidases"/>
    <property type="match status" value="1"/>
</dbReference>
<dbReference type="Pfam" id="PF21702">
    <property type="entry name" value="GLGE_C"/>
    <property type="match status" value="1"/>
</dbReference>
<dbReference type="Gene3D" id="1.20.58.80">
    <property type="entry name" value="Phosphotransferase system, lactose/cellobiose-type IIA subunit"/>
    <property type="match status" value="1"/>
</dbReference>
<accession>A0ABU3IAL6</accession>
<dbReference type="Gene3D" id="2.60.40.10">
    <property type="entry name" value="Immunoglobulins"/>
    <property type="match status" value="1"/>
</dbReference>
<evidence type="ECO:0000259" key="8">
    <source>
        <dbReference type="SMART" id="SM00642"/>
    </source>
</evidence>
<comment type="catalytic activity">
    <reaction evidence="5 6">
        <text>alpha-maltose 1-phosphate + [(1-&gt;4)-alpha-D-glucosyl](n) = [(1-&gt;4)-alpha-D-glucosyl](n+2) + phosphate</text>
        <dbReference type="Rhea" id="RHEA:42692"/>
        <dbReference type="Rhea" id="RHEA-COMP:9584"/>
        <dbReference type="Rhea" id="RHEA-COMP:10183"/>
        <dbReference type="ChEBI" id="CHEBI:15444"/>
        <dbReference type="ChEBI" id="CHEBI:43474"/>
        <dbReference type="ChEBI" id="CHEBI:63576"/>
        <dbReference type="EC" id="2.4.99.16"/>
    </reaction>
</comment>
<evidence type="ECO:0000313" key="10">
    <source>
        <dbReference type="Proteomes" id="UP001247542"/>
    </source>
</evidence>
<dbReference type="EC" id="2.4.99.16" evidence="6"/>
<sequence length="691" mass="77350">MSQASKKVVRRKNPVPPRARIPRIPVTEIFPSVEDGLWAAKATEGESFPVRATVFREGHDALGVEAVLVDPNGKEHMRAPMHDIAPGLDRYEAWLMPDTPGDWCFYIETWSDPYASWTHDAAIKIAADTDVELTLEEGARLMERAAAGKPRPRGRAPKPPKESQKILLDAAARLRDPSAAAQRRLSAGLSTQVRAVFRDTPLRELTGKSRKYPLQVDRKRALVGSWYEIFPRSYGAHKNADGQWVSGTLTEAANALPRIAKMGFDVIYLTPIHPIGATFRKGRNNTLDAHPDDPGSPYGIGAGDGGHDAIHADLGTFEDFDRLVARARELDMEVALDLALQCSPDHPWVKEHPEWFSARADGSIAYAENPPKKYQDIYPLNFDNDPEGIYEAVRAVVLKWIDHGVTIFRVDNPHTKPLSFWQRFLADIRAIHPEVVFLAEAFTRPAMMRTLGAIGFHQSYTYFAWRTEKQELLDYFVEVSTQTAHLLRPAFWPTTHDILTPQMTTGGAEIFAIRAVLAATASPTWGIYSGYEFVENVQRPGFEEQIDNEKYEFRPRPWEDADQHGLATLLTQLNTARKHHPALTQLHRINVHETTDDRLLCFSRHVPAQFSPTGKEDTVIVVVNLDPHNEVVGAVNLDLNNLGATVSYGTSGPTLQVRDELDGAQYAWGESNFIRLNPSERVAHVLSVQTQ</sequence>
<dbReference type="SUPFAM" id="SSF51445">
    <property type="entry name" value="(Trans)glycosidases"/>
    <property type="match status" value="1"/>
</dbReference>
<feature type="domain" description="Glycosyl hydrolase family 13 catalytic" evidence="8">
    <location>
        <begin position="228"/>
        <end position="577"/>
    </location>
</feature>
<comment type="subunit">
    <text evidence="1 6">Homodimer.</text>
</comment>
<feature type="binding site" evidence="6">
    <location>
        <position position="281"/>
    </location>
    <ligand>
        <name>alpha-maltose 1-phosphate</name>
        <dbReference type="ChEBI" id="CHEBI:63576"/>
    </ligand>
</feature>
<feature type="region of interest" description="Disordered" evidence="7">
    <location>
        <begin position="144"/>
        <end position="163"/>
    </location>
</feature>
<feature type="binding site" evidence="6">
    <location>
        <begin position="550"/>
        <end position="551"/>
    </location>
    <ligand>
        <name>alpha-maltose 1-phosphate</name>
        <dbReference type="ChEBI" id="CHEBI:63576"/>
    </ligand>
</feature>
<dbReference type="Pfam" id="PF00128">
    <property type="entry name" value="Alpha-amylase"/>
    <property type="match status" value="1"/>
</dbReference>
<dbReference type="EMBL" id="JASXSX010000001">
    <property type="protein sequence ID" value="MDT3767419.1"/>
    <property type="molecule type" value="Genomic_DNA"/>
</dbReference>
<evidence type="ECO:0000256" key="6">
    <source>
        <dbReference type="HAMAP-Rule" id="MF_02124"/>
    </source>
</evidence>
<feature type="active site" description="Nucleophile" evidence="6">
    <location>
        <position position="411"/>
    </location>
</feature>
<feature type="binding site" evidence="6">
    <location>
        <position position="341"/>
    </location>
    <ligand>
        <name>alpha-maltose 1-phosphate</name>
        <dbReference type="ChEBI" id="CHEBI:63576"/>
    </ligand>
</feature>
<dbReference type="InterPro" id="IPR021828">
    <property type="entry name" value="GlgE_dom_N/S"/>
</dbReference>
<dbReference type="HAMAP" id="MF_02124">
    <property type="entry name" value="GlgE"/>
    <property type="match status" value="1"/>
</dbReference>
<dbReference type="RefSeq" id="WP_313272958.1">
    <property type="nucleotide sequence ID" value="NZ_JASXSX010000001.1"/>
</dbReference>
<organism evidence="9 10">
    <name type="scientific">Gleimia hominis</name>
    <dbReference type="NCBI Taxonomy" id="595468"/>
    <lineage>
        <taxon>Bacteria</taxon>
        <taxon>Bacillati</taxon>
        <taxon>Actinomycetota</taxon>
        <taxon>Actinomycetes</taxon>
        <taxon>Actinomycetales</taxon>
        <taxon>Actinomycetaceae</taxon>
        <taxon>Gleimia</taxon>
    </lineage>
</organism>
<evidence type="ECO:0000256" key="7">
    <source>
        <dbReference type="SAM" id="MobiDB-lite"/>
    </source>
</evidence>
<dbReference type="Pfam" id="PF11896">
    <property type="entry name" value="GlgE_dom_N_S"/>
    <property type="match status" value="1"/>
</dbReference>
<reference evidence="9 10" key="1">
    <citation type="submission" date="2023-06" db="EMBL/GenBank/DDBJ databases">
        <title>Draft genome sequence of Gleimia hominis type strain CCUG 57540T.</title>
        <authorList>
            <person name="Salva-Serra F."/>
            <person name="Cardew S."/>
            <person name="Jensie Markopoulos S."/>
            <person name="Ohlen M."/>
            <person name="Inganas E."/>
            <person name="Svensson-Stadler L."/>
            <person name="Moore E.R.B."/>
        </authorList>
    </citation>
    <scope>NUCLEOTIDE SEQUENCE [LARGE SCALE GENOMIC DNA]</scope>
    <source>
        <strain evidence="9 10">CCUG 57540</strain>
    </source>
</reference>
<dbReference type="SMART" id="SM00642">
    <property type="entry name" value="Aamy"/>
    <property type="match status" value="1"/>
</dbReference>
<evidence type="ECO:0000256" key="3">
    <source>
        <dbReference type="ARBA" id="ARBA00022679"/>
    </source>
</evidence>
<evidence type="ECO:0000256" key="5">
    <source>
        <dbReference type="ARBA" id="ARBA00048735"/>
    </source>
</evidence>
<dbReference type="InterPro" id="IPR049171">
    <property type="entry name" value="GLGE_C"/>
</dbReference>
<dbReference type="Gene3D" id="2.60.40.1180">
    <property type="entry name" value="Golgi alpha-mannosidase II"/>
    <property type="match status" value="1"/>
</dbReference>
<dbReference type="PANTHER" id="PTHR47786">
    <property type="entry name" value="ALPHA-1,4-GLUCAN:MALTOSE-1-PHOSPHATE MALTOSYLTRANSFERASE"/>
    <property type="match status" value="1"/>
</dbReference>
<comment type="caution">
    <text evidence="9">The sequence shown here is derived from an EMBL/GenBank/DDBJ whole genome shotgun (WGS) entry which is preliminary data.</text>
</comment>
<comment type="function">
    <text evidence="6">Maltosyltransferase that uses maltose 1-phosphate (M1P) as the sugar donor to elongate linear or branched alpha-(1-&gt;4)-glucans. Is involved in a branched alpha-glucan biosynthetic pathway from trehalose, together with TreS, Mak and GlgB.</text>
</comment>
<dbReference type="InterPro" id="IPR013783">
    <property type="entry name" value="Ig-like_fold"/>
</dbReference>
<feature type="binding site" evidence="6">
    <location>
        <position position="376"/>
    </location>
    <ligand>
        <name>alpha-maltose 1-phosphate</name>
        <dbReference type="ChEBI" id="CHEBI:63576"/>
    </ligand>
</feature>
<feature type="binding site" evidence="6">
    <location>
        <position position="412"/>
    </location>
    <ligand>
        <name>alpha-maltose 1-phosphate</name>
        <dbReference type="ChEBI" id="CHEBI:63576"/>
    </ligand>
</feature>
<dbReference type="Proteomes" id="UP001247542">
    <property type="component" value="Unassembled WGS sequence"/>
</dbReference>
<comment type="similarity">
    <text evidence="6">Belongs to the glycosyl hydrolase 13 family. GlgE subfamily.</text>
</comment>
<keyword evidence="3 6" id="KW-0808">Transferase</keyword>
<feature type="active site" description="Proton donor" evidence="6">
    <location>
        <position position="440"/>
    </location>
</feature>
<gene>
    <name evidence="6" type="primary">glgE</name>
    <name evidence="9" type="ORF">QS713_04975</name>
</gene>
<keyword evidence="4 6" id="KW-0119">Carbohydrate metabolism</keyword>
<dbReference type="InterPro" id="IPR026585">
    <property type="entry name" value="GlgE"/>
</dbReference>
<keyword evidence="10" id="KW-1185">Reference proteome</keyword>